<dbReference type="InterPro" id="IPR046457">
    <property type="entry name" value="PMI_typeI_cat"/>
</dbReference>
<dbReference type="RefSeq" id="WP_117160513.1">
    <property type="nucleotide sequence ID" value="NZ_QVID01000003.1"/>
</dbReference>
<dbReference type="SUPFAM" id="SSF51182">
    <property type="entry name" value="RmlC-like cupins"/>
    <property type="match status" value="1"/>
</dbReference>
<dbReference type="Proteomes" id="UP000261082">
    <property type="component" value="Unassembled WGS sequence"/>
</dbReference>
<dbReference type="InterPro" id="IPR051804">
    <property type="entry name" value="Carb_Metab_Reg_Kinase/Isom"/>
</dbReference>
<keyword evidence="1 5" id="KW-0479">Metal-binding</keyword>
<evidence type="ECO:0000313" key="10">
    <source>
        <dbReference type="Proteomes" id="UP000261082"/>
    </source>
</evidence>
<dbReference type="Pfam" id="PF21621">
    <property type="entry name" value="MPI_cupin_dom"/>
    <property type="match status" value="1"/>
</dbReference>
<keyword evidence="2 5" id="KW-0862">Zinc</keyword>
<dbReference type="InterPro" id="IPR049071">
    <property type="entry name" value="MPI_cupin_dom"/>
</dbReference>
<dbReference type="Gene3D" id="2.60.120.10">
    <property type="entry name" value="Jelly Rolls"/>
    <property type="match status" value="2"/>
</dbReference>
<organism evidence="9 10">
    <name type="scientific">Marixanthomonas ophiurae</name>
    <dbReference type="NCBI Taxonomy" id="387659"/>
    <lineage>
        <taxon>Bacteria</taxon>
        <taxon>Pseudomonadati</taxon>
        <taxon>Bacteroidota</taxon>
        <taxon>Flavobacteriia</taxon>
        <taxon>Flavobacteriales</taxon>
        <taxon>Flavobacteriaceae</taxon>
        <taxon>Marixanthomonas</taxon>
    </lineage>
</organism>
<dbReference type="InterPro" id="IPR014628">
    <property type="entry name" value="Man6P_isomerase_Firm_short"/>
</dbReference>
<dbReference type="InterPro" id="IPR014710">
    <property type="entry name" value="RmlC-like_jellyroll"/>
</dbReference>
<evidence type="ECO:0000259" key="7">
    <source>
        <dbReference type="Pfam" id="PF20511"/>
    </source>
</evidence>
<sequence length="325" mass="36781">MNKTQTLYPLKFIPILKEKVWGGNKLSQKLHKNGKGKIGESWEVSGLDDDTSIIANGIYKNETIVTVINKYKETLLGNKVYTNFGSKFPLLFKFIDAQEDLSVQVHPGDKLAKNRHNSFGKTEMWYIVEIEKDARLILGFNKKVDEKSYLKKLSEGNITDILHSEKVIPGDAFFIAPGTIHAIGAGVLLAEIQQTSDITYRIYDWDRPDINGEMRDLHTDLAKDAINYEDVEYNIAYQDVENSIIPLKSLQYFETNKLNITTNFTRNLAEIDSFVVYMCTEGEAIIETESTSETVKKGETVLIPACFTSIKIKSTSVTLLETYIP</sequence>
<dbReference type="GO" id="GO:0005975">
    <property type="term" value="P:carbohydrate metabolic process"/>
    <property type="evidence" value="ECO:0007669"/>
    <property type="project" value="InterPro"/>
</dbReference>
<feature type="domain" description="Mannose-6-phosphate isomerase cupin" evidence="8">
    <location>
        <begin position="250"/>
        <end position="315"/>
    </location>
</feature>
<dbReference type="PANTHER" id="PTHR42742">
    <property type="entry name" value="TRANSCRIPTIONAL REPRESSOR MPRA"/>
    <property type="match status" value="1"/>
</dbReference>
<feature type="binding site" evidence="5">
    <location>
        <position position="106"/>
    </location>
    <ligand>
        <name>Zn(2+)</name>
        <dbReference type="ChEBI" id="CHEBI:29105"/>
    </ligand>
</feature>
<comment type="cofactor">
    <cofactor evidence="5">
        <name>Zn(2+)</name>
        <dbReference type="ChEBI" id="CHEBI:29105"/>
    </cofactor>
    <text evidence="5">Binds 1 zinc ion per subunit.</text>
</comment>
<dbReference type="PANTHER" id="PTHR42742:SF3">
    <property type="entry name" value="FRUCTOKINASE"/>
    <property type="match status" value="1"/>
</dbReference>
<dbReference type="CDD" id="cd07010">
    <property type="entry name" value="cupin_PMI_type_I_N_bac"/>
    <property type="match status" value="1"/>
</dbReference>
<protein>
    <recommendedName>
        <fullName evidence="3">Phosphohexomutase</fullName>
    </recommendedName>
    <alternativeName>
        <fullName evidence="4">Phosphomannose isomerase</fullName>
    </alternativeName>
</protein>
<evidence type="ECO:0000256" key="1">
    <source>
        <dbReference type="ARBA" id="ARBA00022723"/>
    </source>
</evidence>
<name>A0A3E1Q684_9FLAO</name>
<reference evidence="9 10" key="1">
    <citation type="journal article" date="2007" name="Int. J. Syst. Evol. Microbiol.">
        <title>Marixanthomonas ophiurae gen. nov., sp. nov., a marine bacterium of the family Flavobacteriaceae isolated from a deep-sea brittle star.</title>
        <authorList>
            <person name="Romanenko L.A."/>
            <person name="Uchino M."/>
            <person name="Frolova G.M."/>
            <person name="Mikhailov V.V."/>
        </authorList>
    </citation>
    <scope>NUCLEOTIDE SEQUENCE [LARGE SCALE GENOMIC DNA]</scope>
    <source>
        <strain evidence="9 10">KMM 3046</strain>
    </source>
</reference>
<dbReference type="EMBL" id="QVID01000003">
    <property type="protein sequence ID" value="RFN57629.1"/>
    <property type="molecule type" value="Genomic_DNA"/>
</dbReference>
<evidence type="ECO:0000256" key="2">
    <source>
        <dbReference type="ARBA" id="ARBA00022833"/>
    </source>
</evidence>
<keyword evidence="9" id="KW-0413">Isomerase</keyword>
<evidence type="ECO:0000256" key="3">
    <source>
        <dbReference type="ARBA" id="ARBA00029741"/>
    </source>
</evidence>
<feature type="domain" description="Phosphomannose isomerase type I catalytic" evidence="7">
    <location>
        <begin position="12"/>
        <end position="117"/>
    </location>
</feature>
<accession>A0A3E1Q684</accession>
<feature type="binding site" evidence="5">
    <location>
        <position position="123"/>
    </location>
    <ligand>
        <name>Zn(2+)</name>
        <dbReference type="ChEBI" id="CHEBI:29105"/>
    </ligand>
</feature>
<evidence type="ECO:0000313" key="9">
    <source>
        <dbReference type="EMBL" id="RFN57629.1"/>
    </source>
</evidence>
<dbReference type="GO" id="GO:0004476">
    <property type="term" value="F:mannose-6-phosphate isomerase activity"/>
    <property type="evidence" value="ECO:0007669"/>
    <property type="project" value="InterPro"/>
</dbReference>
<dbReference type="InterPro" id="IPR011051">
    <property type="entry name" value="RmlC_Cupin_sf"/>
</dbReference>
<dbReference type="Pfam" id="PF20511">
    <property type="entry name" value="PMI_typeI_cat"/>
    <property type="match status" value="1"/>
</dbReference>
<evidence type="ECO:0000256" key="6">
    <source>
        <dbReference type="PIRSR" id="PIRSR036894-2"/>
    </source>
</evidence>
<evidence type="ECO:0000256" key="5">
    <source>
        <dbReference type="PIRSR" id="PIRSR036894-1"/>
    </source>
</evidence>
<evidence type="ECO:0000256" key="4">
    <source>
        <dbReference type="ARBA" id="ARBA00030762"/>
    </source>
</evidence>
<evidence type="ECO:0000259" key="8">
    <source>
        <dbReference type="Pfam" id="PF21621"/>
    </source>
</evidence>
<proteinExistence type="predicted"/>
<dbReference type="OrthoDB" id="9808275at2"/>
<gene>
    <name evidence="9" type="ORF">DZ858_15035</name>
</gene>
<dbReference type="AlphaFoldDB" id="A0A3E1Q684"/>
<feature type="active site" evidence="6">
    <location>
        <position position="201"/>
    </location>
</feature>
<dbReference type="GO" id="GO:0008270">
    <property type="term" value="F:zinc ion binding"/>
    <property type="evidence" value="ECO:0007669"/>
    <property type="project" value="InterPro"/>
</dbReference>
<feature type="binding site" evidence="5">
    <location>
        <position position="181"/>
    </location>
    <ligand>
        <name>Zn(2+)</name>
        <dbReference type="ChEBI" id="CHEBI:29105"/>
    </ligand>
</feature>
<dbReference type="PIRSF" id="PIRSF036894">
    <property type="entry name" value="PMI_Firm_short"/>
    <property type="match status" value="1"/>
</dbReference>
<keyword evidence="10" id="KW-1185">Reference proteome</keyword>
<comment type="caution">
    <text evidence="9">The sequence shown here is derived from an EMBL/GenBank/DDBJ whole genome shotgun (WGS) entry which is preliminary data.</text>
</comment>